<feature type="transmembrane region" description="Helical" evidence="2">
    <location>
        <begin position="37"/>
        <end position="64"/>
    </location>
</feature>
<evidence type="ECO:0000256" key="1">
    <source>
        <dbReference type="SAM" id="MobiDB-lite"/>
    </source>
</evidence>
<dbReference type="EMBL" id="JAIWYP010000008">
    <property type="protein sequence ID" value="KAH3782494.1"/>
    <property type="molecule type" value="Genomic_DNA"/>
</dbReference>
<accession>A0A9D4IRL8</accession>
<comment type="caution">
    <text evidence="4">The sequence shown here is derived from an EMBL/GenBank/DDBJ whole genome shotgun (WGS) entry which is preliminary data.</text>
</comment>
<dbReference type="OrthoDB" id="9935471at2759"/>
<keyword evidence="2" id="KW-0472">Membrane</keyword>
<evidence type="ECO:0000313" key="5">
    <source>
        <dbReference type="Proteomes" id="UP000828390"/>
    </source>
</evidence>
<dbReference type="AlphaFoldDB" id="A0A9D4IRL8"/>
<evidence type="ECO:0000256" key="2">
    <source>
        <dbReference type="SAM" id="Phobius"/>
    </source>
</evidence>
<protein>
    <submittedName>
        <fullName evidence="4">Uncharacterized protein</fullName>
    </submittedName>
</protein>
<feature type="region of interest" description="Disordered" evidence="1">
    <location>
        <begin position="115"/>
        <end position="144"/>
    </location>
</feature>
<reference evidence="4" key="2">
    <citation type="submission" date="2020-11" db="EMBL/GenBank/DDBJ databases">
        <authorList>
            <person name="McCartney M.A."/>
            <person name="Auch B."/>
            <person name="Kono T."/>
            <person name="Mallez S."/>
            <person name="Becker A."/>
            <person name="Gohl D.M."/>
            <person name="Silverstein K.A.T."/>
            <person name="Koren S."/>
            <person name="Bechman K.B."/>
            <person name="Herman A."/>
            <person name="Abrahante J.E."/>
            <person name="Garbe J."/>
        </authorList>
    </citation>
    <scope>NUCLEOTIDE SEQUENCE</scope>
    <source>
        <strain evidence="4">Duluth1</strain>
        <tissue evidence="4">Whole animal</tissue>
    </source>
</reference>
<sequence>MACVLLFLACLFIGCIHSASTQGSNYDNNHYYYRDDGLAIAIGIIALSFSSLSLICIFVGLICICARKCCRQSPPAASTVAFVNAVPGTMQYGQPLTHGQPMMHNQPAMGGQPIMDNQPATHGQPMMHNQPVMHGQPPKYGQLQ</sequence>
<keyword evidence="2" id="KW-0812">Transmembrane</keyword>
<keyword evidence="2" id="KW-1133">Transmembrane helix</keyword>
<proteinExistence type="predicted"/>
<keyword evidence="3" id="KW-0732">Signal</keyword>
<feature type="chain" id="PRO_5038481726" evidence="3">
    <location>
        <begin position="19"/>
        <end position="144"/>
    </location>
</feature>
<keyword evidence="5" id="KW-1185">Reference proteome</keyword>
<organism evidence="4 5">
    <name type="scientific">Dreissena polymorpha</name>
    <name type="common">Zebra mussel</name>
    <name type="synonym">Mytilus polymorpha</name>
    <dbReference type="NCBI Taxonomy" id="45954"/>
    <lineage>
        <taxon>Eukaryota</taxon>
        <taxon>Metazoa</taxon>
        <taxon>Spiralia</taxon>
        <taxon>Lophotrochozoa</taxon>
        <taxon>Mollusca</taxon>
        <taxon>Bivalvia</taxon>
        <taxon>Autobranchia</taxon>
        <taxon>Heteroconchia</taxon>
        <taxon>Euheterodonta</taxon>
        <taxon>Imparidentia</taxon>
        <taxon>Neoheterodontei</taxon>
        <taxon>Myida</taxon>
        <taxon>Dreissenoidea</taxon>
        <taxon>Dreissenidae</taxon>
        <taxon>Dreissena</taxon>
    </lineage>
</organism>
<name>A0A9D4IRL8_DREPO</name>
<evidence type="ECO:0000256" key="3">
    <source>
        <dbReference type="SAM" id="SignalP"/>
    </source>
</evidence>
<evidence type="ECO:0000313" key="4">
    <source>
        <dbReference type="EMBL" id="KAH3782494.1"/>
    </source>
</evidence>
<feature type="signal peptide" evidence="3">
    <location>
        <begin position="1"/>
        <end position="18"/>
    </location>
</feature>
<reference evidence="4" key="1">
    <citation type="journal article" date="2019" name="bioRxiv">
        <title>The Genome of the Zebra Mussel, Dreissena polymorpha: A Resource for Invasive Species Research.</title>
        <authorList>
            <person name="McCartney M.A."/>
            <person name="Auch B."/>
            <person name="Kono T."/>
            <person name="Mallez S."/>
            <person name="Zhang Y."/>
            <person name="Obille A."/>
            <person name="Becker A."/>
            <person name="Abrahante J.E."/>
            <person name="Garbe J."/>
            <person name="Badalamenti J.P."/>
            <person name="Herman A."/>
            <person name="Mangelson H."/>
            <person name="Liachko I."/>
            <person name="Sullivan S."/>
            <person name="Sone E.D."/>
            <person name="Koren S."/>
            <person name="Silverstein K.A.T."/>
            <person name="Beckman K.B."/>
            <person name="Gohl D.M."/>
        </authorList>
    </citation>
    <scope>NUCLEOTIDE SEQUENCE</scope>
    <source>
        <strain evidence="4">Duluth1</strain>
        <tissue evidence="4">Whole animal</tissue>
    </source>
</reference>
<gene>
    <name evidence="4" type="ORF">DPMN_160411</name>
</gene>
<dbReference type="Proteomes" id="UP000828390">
    <property type="component" value="Unassembled WGS sequence"/>
</dbReference>